<dbReference type="PRINTS" id="PR00111">
    <property type="entry name" value="ABHYDROLASE"/>
</dbReference>
<evidence type="ECO:0000256" key="4">
    <source>
        <dbReference type="ARBA" id="ARBA00039132"/>
    </source>
</evidence>
<evidence type="ECO:0000256" key="6">
    <source>
        <dbReference type="ARBA" id="ARBA00041520"/>
    </source>
</evidence>
<dbReference type="InterPro" id="IPR052382">
    <property type="entry name" value="ABHD10_acyl-thioesterase"/>
</dbReference>
<dbReference type="InterPro" id="IPR000073">
    <property type="entry name" value="AB_hydrolase_1"/>
</dbReference>
<dbReference type="Pfam" id="PF12146">
    <property type="entry name" value="Hydrolase_4"/>
    <property type="match status" value="1"/>
</dbReference>
<dbReference type="PANTHER" id="PTHR16138">
    <property type="entry name" value="MYCOPHENOLIC ACID ACYL-GLUCURONIDE ESTERASE, MITOCHONDRIAL"/>
    <property type="match status" value="1"/>
</dbReference>
<dbReference type="GO" id="GO:0008474">
    <property type="term" value="F:palmitoyl-(protein) hydrolase activity"/>
    <property type="evidence" value="ECO:0007669"/>
    <property type="project" value="UniProtKB-EC"/>
</dbReference>
<dbReference type="Gene3D" id="3.40.50.1820">
    <property type="entry name" value="alpha/beta hydrolase"/>
    <property type="match status" value="1"/>
</dbReference>
<organism evidence="13 14">
    <name type="scientific">Parahaliea aestuarii</name>
    <dbReference type="NCBI Taxonomy" id="1852021"/>
    <lineage>
        <taxon>Bacteria</taxon>
        <taxon>Pseudomonadati</taxon>
        <taxon>Pseudomonadota</taxon>
        <taxon>Gammaproteobacteria</taxon>
        <taxon>Cellvibrionales</taxon>
        <taxon>Halieaceae</taxon>
        <taxon>Parahaliea</taxon>
    </lineage>
</organism>
<dbReference type="InterPro" id="IPR029058">
    <property type="entry name" value="AB_hydrolase_fold"/>
</dbReference>
<name>A0A5C8ZVU7_9GAMM</name>
<dbReference type="InterPro" id="IPR022742">
    <property type="entry name" value="Hydrolase_4"/>
</dbReference>
<keyword evidence="14" id="KW-1185">Reference proteome</keyword>
<evidence type="ECO:0000256" key="9">
    <source>
        <dbReference type="ARBA" id="ARBA00046047"/>
    </source>
</evidence>
<evidence type="ECO:0000256" key="3">
    <source>
        <dbReference type="ARBA" id="ARBA00022946"/>
    </source>
</evidence>
<dbReference type="GO" id="GO:0102390">
    <property type="term" value="F:mycophenolic acid acyl-glucuronide esterase activity"/>
    <property type="evidence" value="ECO:0007669"/>
    <property type="project" value="UniProtKB-EC"/>
</dbReference>
<evidence type="ECO:0000256" key="8">
    <source>
        <dbReference type="ARBA" id="ARBA00042704"/>
    </source>
</evidence>
<comment type="function">
    <text evidence="9">Acts as an acyl-protein thioesterase that hydrolyzes fatty acids from acylated residues in proteins. Regulates the mitochondrial S-depalmitoylation of the nucleophilic active site residue of peroxiredoxin-5/PRDX5, a key antioxidant protein, therefore modulating mitochondrial antioxidant ability. Also catalyzes the deglucuronidation of mycophenolic acid acyl-glucuronide, an active metabolite of the immunosuppressant drug mycophenolate.</text>
</comment>
<evidence type="ECO:0000313" key="14">
    <source>
        <dbReference type="Proteomes" id="UP000321933"/>
    </source>
</evidence>
<evidence type="ECO:0000256" key="10">
    <source>
        <dbReference type="ARBA" id="ARBA00047409"/>
    </source>
</evidence>
<evidence type="ECO:0000313" key="13">
    <source>
        <dbReference type="EMBL" id="TXS91712.1"/>
    </source>
</evidence>
<evidence type="ECO:0000256" key="5">
    <source>
        <dbReference type="ARBA" id="ARBA00039314"/>
    </source>
</evidence>
<dbReference type="EC" id="3.1.2.22" evidence="1"/>
<evidence type="ECO:0000256" key="2">
    <source>
        <dbReference type="ARBA" id="ARBA00022801"/>
    </source>
</evidence>
<evidence type="ECO:0000256" key="11">
    <source>
        <dbReference type="ARBA" id="ARBA00047972"/>
    </source>
</evidence>
<dbReference type="Proteomes" id="UP000321933">
    <property type="component" value="Unassembled WGS sequence"/>
</dbReference>
<dbReference type="EC" id="3.1.1.93" evidence="4"/>
<evidence type="ECO:0000259" key="12">
    <source>
        <dbReference type="Pfam" id="PF12146"/>
    </source>
</evidence>
<dbReference type="RefSeq" id="WP_148064400.1">
    <property type="nucleotide sequence ID" value="NZ_VRYZ01000004.1"/>
</dbReference>
<sequence length="259" mass="28475">MIEETQFDIAGPDGRRLACRHRSGSAPGVLFCPGFHSDMQGCKAEALTQWCDGSGRQFTRFDYSGHGASSGDFADGTIGAWLADALAVLDTVASGPQILVGSSMGGWLSLLMALARPERVCGLMLIAPAPDFTDRLYRDRLTPVQRQQLDDEGLCLLPSEYDEAPWPISRQLIEEARSHFLAGRDIVLEIPVIMLQGQRDDSVPWRQTLELVDRIRGPDVELQLIKSGDHRLSEAADLRRMIAALEGLLLKVLARPARP</sequence>
<evidence type="ECO:0000256" key="7">
    <source>
        <dbReference type="ARBA" id="ARBA00042645"/>
    </source>
</evidence>
<comment type="caution">
    <text evidence="13">The sequence shown here is derived from an EMBL/GenBank/DDBJ whole genome shotgun (WGS) entry which is preliminary data.</text>
</comment>
<dbReference type="SUPFAM" id="SSF53474">
    <property type="entry name" value="alpha/beta-Hydrolases"/>
    <property type="match status" value="1"/>
</dbReference>
<accession>A0A5C8ZVU7</accession>
<gene>
    <name evidence="13" type="ORF">FVW59_11185</name>
</gene>
<keyword evidence="2 13" id="KW-0378">Hydrolase</keyword>
<feature type="domain" description="Serine aminopeptidase S33" evidence="12">
    <location>
        <begin position="29"/>
        <end position="135"/>
    </location>
</feature>
<reference evidence="13 14" key="1">
    <citation type="submission" date="2019-08" db="EMBL/GenBank/DDBJ databases">
        <title>Parahaliea maris sp. nov., isolated from the surface seawater.</title>
        <authorList>
            <person name="Liu Y."/>
        </authorList>
    </citation>
    <scope>NUCLEOTIDE SEQUENCE [LARGE SCALE GENOMIC DNA]</scope>
    <source>
        <strain evidence="13 14">S2-26</strain>
    </source>
</reference>
<dbReference type="OrthoDB" id="264572at2"/>
<evidence type="ECO:0000256" key="1">
    <source>
        <dbReference type="ARBA" id="ARBA00012423"/>
    </source>
</evidence>
<comment type="catalytic activity">
    <reaction evidence="11">
        <text>mycophenolic acid O-acyl-beta-D-glucuronide + H2O = mycophenolate + D-glucuronate + H(+)</text>
        <dbReference type="Rhea" id="RHEA:34179"/>
        <dbReference type="ChEBI" id="CHEBI:15377"/>
        <dbReference type="ChEBI" id="CHEBI:15378"/>
        <dbReference type="ChEBI" id="CHEBI:58720"/>
        <dbReference type="ChEBI" id="CHEBI:62932"/>
        <dbReference type="ChEBI" id="CHEBI:66982"/>
        <dbReference type="EC" id="3.1.1.93"/>
    </reaction>
    <physiologicalReaction direction="left-to-right" evidence="11">
        <dbReference type="Rhea" id="RHEA:34180"/>
    </physiologicalReaction>
</comment>
<comment type="catalytic activity">
    <reaction evidence="10">
        <text>S-hexadecanoyl-L-cysteinyl-[protein] + H2O = L-cysteinyl-[protein] + hexadecanoate + H(+)</text>
        <dbReference type="Rhea" id="RHEA:19233"/>
        <dbReference type="Rhea" id="RHEA-COMP:10131"/>
        <dbReference type="Rhea" id="RHEA-COMP:11032"/>
        <dbReference type="ChEBI" id="CHEBI:7896"/>
        <dbReference type="ChEBI" id="CHEBI:15377"/>
        <dbReference type="ChEBI" id="CHEBI:15378"/>
        <dbReference type="ChEBI" id="CHEBI:29950"/>
        <dbReference type="ChEBI" id="CHEBI:74151"/>
        <dbReference type="EC" id="3.1.2.22"/>
    </reaction>
    <physiologicalReaction direction="left-to-right" evidence="10">
        <dbReference type="Rhea" id="RHEA:19234"/>
    </physiologicalReaction>
</comment>
<keyword evidence="3" id="KW-0809">Transit peptide</keyword>
<dbReference type="PANTHER" id="PTHR16138:SF7">
    <property type="entry name" value="PALMITOYL-PROTEIN THIOESTERASE ABHD10, MITOCHONDRIAL"/>
    <property type="match status" value="1"/>
</dbReference>
<protein>
    <recommendedName>
        <fullName evidence="5">Palmitoyl-protein thioesterase ABHD10, mitochondrial</fullName>
        <ecNumber evidence="4">3.1.1.93</ecNumber>
        <ecNumber evidence="1">3.1.2.22</ecNumber>
    </recommendedName>
    <alternativeName>
        <fullName evidence="7">Acyl-protein thioesterase ABHD10</fullName>
    </alternativeName>
    <alternativeName>
        <fullName evidence="8">Alpha/beta hydrolase domain-containing protein 10</fullName>
    </alternativeName>
    <alternativeName>
        <fullName evidence="6">Mycophenolic acid acyl-glucuronide esterase, mitochondrial</fullName>
    </alternativeName>
</protein>
<dbReference type="AlphaFoldDB" id="A0A5C8ZVU7"/>
<dbReference type="EMBL" id="VRYZ01000004">
    <property type="protein sequence ID" value="TXS91712.1"/>
    <property type="molecule type" value="Genomic_DNA"/>
</dbReference>
<proteinExistence type="predicted"/>